<dbReference type="SUPFAM" id="SSF53335">
    <property type="entry name" value="S-adenosyl-L-methionine-dependent methyltransferases"/>
    <property type="match status" value="1"/>
</dbReference>
<keyword evidence="9" id="KW-1185">Reference proteome</keyword>
<dbReference type="Pfam" id="PF01209">
    <property type="entry name" value="Ubie_methyltran"/>
    <property type="match status" value="1"/>
</dbReference>
<comment type="caution">
    <text evidence="6">Lacks conserved residue(s) required for the propagation of feature annotation.</text>
</comment>
<feature type="binding site" evidence="6">
    <location>
        <position position="126"/>
    </location>
    <ligand>
        <name>S-adenosyl-L-methionine</name>
        <dbReference type="ChEBI" id="CHEBI:59789"/>
    </ligand>
</feature>
<evidence type="ECO:0000256" key="4">
    <source>
        <dbReference type="ARBA" id="ARBA00022688"/>
    </source>
</evidence>
<dbReference type="CDD" id="cd02440">
    <property type="entry name" value="AdoMet_MTases"/>
    <property type="match status" value="1"/>
</dbReference>
<accession>A0ABU5E6K8</accession>
<evidence type="ECO:0000313" key="8">
    <source>
        <dbReference type="EMBL" id="MDY0881816.1"/>
    </source>
</evidence>
<evidence type="ECO:0000256" key="3">
    <source>
        <dbReference type="ARBA" id="ARBA00022679"/>
    </source>
</evidence>
<dbReference type="EC" id="2.1.1.163" evidence="6"/>
<protein>
    <recommendedName>
        <fullName evidence="6">Ubiquinone/menaquinone biosynthesis C-methyltransferase UbiE</fullName>
        <ecNumber evidence="6">2.1.1.163</ecNumber>
        <ecNumber evidence="6">2.1.1.201</ecNumber>
    </recommendedName>
    <alternativeName>
        <fullName evidence="6">2-methoxy-6-polyprenyl-1,4-benzoquinol methylase</fullName>
    </alternativeName>
    <alternativeName>
        <fullName evidence="6">Demethylmenaquinone methyltransferase</fullName>
    </alternativeName>
</protein>
<evidence type="ECO:0000313" key="9">
    <source>
        <dbReference type="Proteomes" id="UP001279642"/>
    </source>
</evidence>
<dbReference type="EMBL" id="JAXCLW010000001">
    <property type="protein sequence ID" value="MDY0881816.1"/>
    <property type="molecule type" value="Genomic_DNA"/>
</dbReference>
<comment type="caution">
    <text evidence="8">The sequence shown here is derived from an EMBL/GenBank/DDBJ whole genome shotgun (WGS) entry which is preliminary data.</text>
</comment>
<keyword evidence="1 6" id="KW-0474">Menaquinone biosynthesis</keyword>
<comment type="function">
    <text evidence="6">Methyltransferase required for the conversion of demethylmenaquinol (DMKH2) to menaquinol (MKH2) and the conversion of 2-polyprenyl-6-methoxy-1,4-benzoquinol (DDMQH2) to 2-polyprenyl-3-methyl-6-methoxy-1,4-benzoquinol (DMQH2).</text>
</comment>
<dbReference type="Gene3D" id="3.40.50.150">
    <property type="entry name" value="Vaccinia Virus protein VP39"/>
    <property type="match status" value="1"/>
</dbReference>
<evidence type="ECO:0000256" key="7">
    <source>
        <dbReference type="SAM" id="MobiDB-lite"/>
    </source>
</evidence>
<dbReference type="PROSITE" id="PS01183">
    <property type="entry name" value="UBIE_1"/>
    <property type="match status" value="1"/>
</dbReference>
<dbReference type="InterPro" id="IPR004033">
    <property type="entry name" value="UbiE/COQ5_MeTrFase"/>
</dbReference>
<keyword evidence="5 6" id="KW-0949">S-adenosyl-L-methionine</keyword>
<organism evidence="8 9">
    <name type="scientific">Dongia soli</name>
    <dbReference type="NCBI Taxonomy" id="600628"/>
    <lineage>
        <taxon>Bacteria</taxon>
        <taxon>Pseudomonadati</taxon>
        <taxon>Pseudomonadota</taxon>
        <taxon>Alphaproteobacteria</taxon>
        <taxon>Rhodospirillales</taxon>
        <taxon>Dongiaceae</taxon>
        <taxon>Dongia</taxon>
    </lineage>
</organism>
<dbReference type="Proteomes" id="UP001279642">
    <property type="component" value="Unassembled WGS sequence"/>
</dbReference>
<dbReference type="PANTHER" id="PTHR43591:SF24">
    <property type="entry name" value="2-METHOXY-6-POLYPRENYL-1,4-BENZOQUINOL METHYLASE, MITOCHONDRIAL"/>
    <property type="match status" value="1"/>
</dbReference>
<evidence type="ECO:0000256" key="5">
    <source>
        <dbReference type="ARBA" id="ARBA00022691"/>
    </source>
</evidence>
<comment type="catalytic activity">
    <reaction evidence="6">
        <text>a 2-demethylmenaquinol + S-adenosyl-L-methionine = a menaquinol + S-adenosyl-L-homocysteine + H(+)</text>
        <dbReference type="Rhea" id="RHEA:42640"/>
        <dbReference type="Rhea" id="RHEA-COMP:9539"/>
        <dbReference type="Rhea" id="RHEA-COMP:9563"/>
        <dbReference type="ChEBI" id="CHEBI:15378"/>
        <dbReference type="ChEBI" id="CHEBI:18151"/>
        <dbReference type="ChEBI" id="CHEBI:55437"/>
        <dbReference type="ChEBI" id="CHEBI:57856"/>
        <dbReference type="ChEBI" id="CHEBI:59789"/>
        <dbReference type="EC" id="2.1.1.163"/>
    </reaction>
</comment>
<feature type="region of interest" description="Disordered" evidence="7">
    <location>
        <begin position="12"/>
        <end position="38"/>
    </location>
</feature>
<feature type="compositionally biased region" description="Basic and acidic residues" evidence="7">
    <location>
        <begin position="27"/>
        <end position="38"/>
    </location>
</feature>
<feature type="binding site" evidence="6">
    <location>
        <position position="106"/>
    </location>
    <ligand>
        <name>S-adenosyl-L-methionine</name>
        <dbReference type="ChEBI" id="CHEBI:59789"/>
    </ligand>
</feature>
<evidence type="ECO:0000256" key="6">
    <source>
        <dbReference type="HAMAP-Rule" id="MF_01813"/>
    </source>
</evidence>
<name>A0ABU5E6K8_9PROT</name>
<dbReference type="NCBIfam" id="TIGR01934">
    <property type="entry name" value="MenG_MenH_UbiE"/>
    <property type="match status" value="1"/>
</dbReference>
<proteinExistence type="inferred from homology"/>
<dbReference type="HAMAP" id="MF_01813">
    <property type="entry name" value="MenG_UbiE_methyltr"/>
    <property type="match status" value="1"/>
</dbReference>
<dbReference type="GO" id="GO:0032259">
    <property type="term" value="P:methylation"/>
    <property type="evidence" value="ECO:0007669"/>
    <property type="project" value="UniProtKB-KW"/>
</dbReference>
<keyword evidence="4 6" id="KW-0831">Ubiquinone biosynthesis</keyword>
<evidence type="ECO:0000256" key="2">
    <source>
        <dbReference type="ARBA" id="ARBA00022603"/>
    </source>
</evidence>
<dbReference type="InterPro" id="IPR029063">
    <property type="entry name" value="SAM-dependent_MTases_sf"/>
</dbReference>
<reference evidence="8 9" key="1">
    <citation type="journal article" date="2016" name="Antonie Van Leeuwenhoek">
        <title>Dongia soli sp. nov., isolated from soil from Dokdo, Korea.</title>
        <authorList>
            <person name="Kim D.U."/>
            <person name="Lee H."/>
            <person name="Kim H."/>
            <person name="Kim S.G."/>
            <person name="Ka J.O."/>
        </authorList>
    </citation>
    <scope>NUCLEOTIDE SEQUENCE [LARGE SCALE GENOMIC DNA]</scope>
    <source>
        <strain evidence="8 9">D78</strain>
    </source>
</reference>
<comment type="pathway">
    <text evidence="6">Cofactor biosynthesis; ubiquinone biosynthesis.</text>
</comment>
<comment type="catalytic activity">
    <reaction evidence="6">
        <text>a 2-methoxy-6-(all-trans-polyprenyl)benzene-1,4-diol + S-adenosyl-L-methionine = a 5-methoxy-2-methyl-3-(all-trans-polyprenyl)benzene-1,4-diol + S-adenosyl-L-homocysteine + H(+)</text>
        <dbReference type="Rhea" id="RHEA:28286"/>
        <dbReference type="Rhea" id="RHEA-COMP:10858"/>
        <dbReference type="Rhea" id="RHEA-COMP:10859"/>
        <dbReference type="ChEBI" id="CHEBI:15378"/>
        <dbReference type="ChEBI" id="CHEBI:57856"/>
        <dbReference type="ChEBI" id="CHEBI:59789"/>
        <dbReference type="ChEBI" id="CHEBI:84166"/>
        <dbReference type="ChEBI" id="CHEBI:84167"/>
        <dbReference type="EC" id="2.1.1.201"/>
    </reaction>
</comment>
<keyword evidence="3 6" id="KW-0808">Transferase</keyword>
<sequence length="282" mass="31094">MLLAPGYVAAMQQQSRVDPPAMSPRPFEPHRPDGPPDRQETWFGFERVSATRKTELVRGVFDSVAGKYDLMNDLMSGGIHRLWKSSMIDWLAPRPGQQFIDVGGGTGDIAFRILDRAPGAHVTVCDLTPAMLAVGRDRAIDQGRLGGLSWVSGNAESLPAPDMRFDAYTIAFCLRNVGDLEQGLRDAYRVLRPGGRFLCLEFSHVALPALAKLYDLYSFKVLPWLGSKVAGDRHSYQYLVESIRRFPAQDALAGAMTAAGFQQVKYRNLTGGIAALHSGWRI</sequence>
<comment type="similarity">
    <text evidence="6">Belongs to the class I-like SAM-binding methyltransferase superfamily. MenG/UbiE family.</text>
</comment>
<dbReference type="EC" id="2.1.1.201" evidence="6"/>
<keyword evidence="2 6" id="KW-0489">Methyltransferase</keyword>
<comment type="pathway">
    <text evidence="6">Quinol/quinone metabolism; menaquinone biosynthesis; menaquinol from 1,4-dihydroxy-2-naphthoate: step 2/2.</text>
</comment>
<feature type="binding site" evidence="6">
    <location>
        <begin position="154"/>
        <end position="155"/>
    </location>
    <ligand>
        <name>S-adenosyl-L-methionine</name>
        <dbReference type="ChEBI" id="CHEBI:59789"/>
    </ligand>
</feature>
<dbReference type="PANTHER" id="PTHR43591">
    <property type="entry name" value="METHYLTRANSFERASE"/>
    <property type="match status" value="1"/>
</dbReference>
<dbReference type="PROSITE" id="PS01184">
    <property type="entry name" value="UBIE_2"/>
    <property type="match status" value="1"/>
</dbReference>
<gene>
    <name evidence="6" type="primary">ubiE</name>
    <name evidence="8" type="ORF">SMD27_03100</name>
</gene>
<dbReference type="PROSITE" id="PS51608">
    <property type="entry name" value="SAM_MT_UBIE"/>
    <property type="match status" value="1"/>
</dbReference>
<dbReference type="GO" id="GO:0008168">
    <property type="term" value="F:methyltransferase activity"/>
    <property type="evidence" value="ECO:0007669"/>
    <property type="project" value="UniProtKB-KW"/>
</dbReference>
<evidence type="ECO:0000256" key="1">
    <source>
        <dbReference type="ARBA" id="ARBA00022428"/>
    </source>
</evidence>
<dbReference type="InterPro" id="IPR023576">
    <property type="entry name" value="UbiE/COQ5_MeTrFase_CS"/>
</dbReference>